<evidence type="ECO:0000256" key="4">
    <source>
        <dbReference type="ARBA" id="ARBA00023136"/>
    </source>
</evidence>
<keyword evidence="2 6" id="KW-0812">Transmembrane</keyword>
<dbReference type="GO" id="GO:0071944">
    <property type="term" value="C:cell periphery"/>
    <property type="evidence" value="ECO:0007669"/>
    <property type="project" value="UniProtKB-ARBA"/>
</dbReference>
<feature type="transmembrane region" description="Helical" evidence="6">
    <location>
        <begin position="149"/>
        <end position="171"/>
    </location>
</feature>
<keyword evidence="3 6" id="KW-1133">Transmembrane helix</keyword>
<feature type="region of interest" description="Disordered" evidence="5">
    <location>
        <begin position="86"/>
        <end position="141"/>
    </location>
</feature>
<comment type="caution">
    <text evidence="7">The sequence shown here is derived from an EMBL/GenBank/DDBJ whole genome shotgun (WGS) entry which is preliminary data.</text>
</comment>
<dbReference type="AlphaFoldDB" id="A0A8H7XV24"/>
<name>A0A8H7XV24_PSICU</name>
<dbReference type="GO" id="GO:0016020">
    <property type="term" value="C:membrane"/>
    <property type="evidence" value="ECO:0007669"/>
    <property type="project" value="UniProtKB-SubCell"/>
</dbReference>
<dbReference type="EMBL" id="JAFIQS010000009">
    <property type="protein sequence ID" value="KAG5166019.1"/>
    <property type="molecule type" value="Genomic_DNA"/>
</dbReference>
<sequence>MDCTNVGVFGTLNPNSVDGPPSSSYSIDNGTPTVFNGVQSWVPLYRQRFFASGPLSPTTHTLLITLLSKNSTYFLDYILVTLPDPGATSSSSTSFSSSSTSSSSSSSPSRSPSLRPTTTSSSTSPSSHGSQTSTDLPVGASSASHAGTIVGGVLGGIALILLALIAILYILKRRREKEMEQDFDPGTQSLWTRYTPSNAQLTPFITSRYQRIDDGQFGMLDNPRMTPQPPLVDPFQSQNTSYRGAGLNHVPLNPSSSSLPHSKSAFRKHGASPSQHSLVSQIPPTDTSSSHHHPVASSSTGRNATPSAQTRSNYADANSLPPPPRYDY</sequence>
<feature type="compositionally biased region" description="Low complexity" evidence="5">
    <location>
        <begin position="247"/>
        <end position="263"/>
    </location>
</feature>
<dbReference type="InterPro" id="IPR051694">
    <property type="entry name" value="Immunoregulatory_rcpt-like"/>
</dbReference>
<dbReference type="PANTHER" id="PTHR15549:SF30">
    <property type="entry name" value="MID2 DOMAIN-CONTAINING PROTEIN"/>
    <property type="match status" value="1"/>
</dbReference>
<organism evidence="7">
    <name type="scientific">Psilocybe cubensis</name>
    <name type="common">Psychedelic mushroom</name>
    <name type="synonym">Stropharia cubensis</name>
    <dbReference type="NCBI Taxonomy" id="181762"/>
    <lineage>
        <taxon>Eukaryota</taxon>
        <taxon>Fungi</taxon>
        <taxon>Dikarya</taxon>
        <taxon>Basidiomycota</taxon>
        <taxon>Agaricomycotina</taxon>
        <taxon>Agaricomycetes</taxon>
        <taxon>Agaricomycetidae</taxon>
        <taxon>Agaricales</taxon>
        <taxon>Agaricineae</taxon>
        <taxon>Strophariaceae</taxon>
        <taxon>Psilocybe</taxon>
    </lineage>
</organism>
<feature type="compositionally biased region" description="Low complexity" evidence="5">
    <location>
        <begin position="88"/>
        <end position="134"/>
    </location>
</feature>
<protein>
    <recommendedName>
        <fullName evidence="8">Mid2 domain-containing protein</fullName>
    </recommendedName>
</protein>
<evidence type="ECO:0000256" key="1">
    <source>
        <dbReference type="ARBA" id="ARBA00004167"/>
    </source>
</evidence>
<keyword evidence="4 6" id="KW-0472">Membrane</keyword>
<proteinExistence type="predicted"/>
<evidence type="ECO:0000256" key="3">
    <source>
        <dbReference type="ARBA" id="ARBA00022989"/>
    </source>
</evidence>
<evidence type="ECO:0000256" key="5">
    <source>
        <dbReference type="SAM" id="MobiDB-lite"/>
    </source>
</evidence>
<evidence type="ECO:0000256" key="2">
    <source>
        <dbReference type="ARBA" id="ARBA00022692"/>
    </source>
</evidence>
<accession>A0A8H7XV24</accession>
<reference evidence="7" key="1">
    <citation type="submission" date="2021-02" db="EMBL/GenBank/DDBJ databases">
        <title>Psilocybe cubensis genome.</title>
        <authorList>
            <person name="Mckernan K.J."/>
            <person name="Crawford S."/>
            <person name="Trippe A."/>
            <person name="Kane L.T."/>
            <person name="Mclaughlin S."/>
        </authorList>
    </citation>
    <scope>NUCLEOTIDE SEQUENCE [LARGE SCALE GENOMIC DNA]</scope>
    <source>
        <strain evidence="7">MGC-MH-2018</strain>
    </source>
</reference>
<feature type="compositionally biased region" description="Polar residues" evidence="5">
    <location>
        <begin position="300"/>
        <end position="316"/>
    </location>
</feature>
<evidence type="ECO:0008006" key="8">
    <source>
        <dbReference type="Google" id="ProtNLM"/>
    </source>
</evidence>
<evidence type="ECO:0000256" key="6">
    <source>
        <dbReference type="SAM" id="Phobius"/>
    </source>
</evidence>
<gene>
    <name evidence="7" type="ORF">JR316_009608</name>
</gene>
<feature type="compositionally biased region" description="Polar residues" evidence="5">
    <location>
        <begin position="272"/>
        <end position="287"/>
    </location>
</feature>
<feature type="region of interest" description="Disordered" evidence="5">
    <location>
        <begin position="220"/>
        <end position="328"/>
    </location>
</feature>
<evidence type="ECO:0000313" key="7">
    <source>
        <dbReference type="EMBL" id="KAG5166019.1"/>
    </source>
</evidence>
<comment type="subcellular location">
    <subcellularLocation>
        <location evidence="1">Membrane</location>
        <topology evidence="1">Single-pass membrane protein</topology>
    </subcellularLocation>
</comment>
<dbReference type="PANTHER" id="PTHR15549">
    <property type="entry name" value="PAIRED IMMUNOGLOBULIN-LIKE TYPE 2 RECEPTOR"/>
    <property type="match status" value="1"/>
</dbReference>